<keyword evidence="2" id="KW-1185">Reference proteome</keyword>
<protein>
    <submittedName>
        <fullName evidence="1">Uncharacterized protein</fullName>
    </submittedName>
</protein>
<accession>A0ABY7G0D9</accession>
<evidence type="ECO:0000313" key="1">
    <source>
        <dbReference type="EMBL" id="WAR26969.1"/>
    </source>
</evidence>
<dbReference type="Proteomes" id="UP001164746">
    <property type="component" value="Chromosome 14"/>
</dbReference>
<sequence length="140" mass="15187">MITGKLYGQHVHCTTDANCTGVTCDTAGQQAECHQSECLCHQHVNCTTDANCTGVTCDTVGQQAECREFECLCHPYVTCSTDAHCTGVICDTEGHQALCHDKECHCHTPPHVEEECEHASQCTHCGANATCDEHFCHGMT</sequence>
<dbReference type="EMBL" id="CP111025">
    <property type="protein sequence ID" value="WAR26969.1"/>
    <property type="molecule type" value="Genomic_DNA"/>
</dbReference>
<evidence type="ECO:0000313" key="2">
    <source>
        <dbReference type="Proteomes" id="UP001164746"/>
    </source>
</evidence>
<reference evidence="1" key="1">
    <citation type="submission" date="2022-11" db="EMBL/GenBank/DDBJ databases">
        <title>Centuries of genome instability and evolution in soft-shell clam transmissible cancer (bioRxiv).</title>
        <authorList>
            <person name="Hart S.F.M."/>
            <person name="Yonemitsu M.A."/>
            <person name="Giersch R.M."/>
            <person name="Beal B.F."/>
            <person name="Arriagada G."/>
            <person name="Davis B.W."/>
            <person name="Ostrander E.A."/>
            <person name="Goff S.P."/>
            <person name="Metzger M.J."/>
        </authorList>
    </citation>
    <scope>NUCLEOTIDE SEQUENCE</scope>
    <source>
        <strain evidence="1">MELC-2E11</strain>
        <tissue evidence="1">Siphon/mantle</tissue>
    </source>
</reference>
<name>A0ABY7G0D9_MYAAR</name>
<organism evidence="1 2">
    <name type="scientific">Mya arenaria</name>
    <name type="common">Soft-shell clam</name>
    <dbReference type="NCBI Taxonomy" id="6604"/>
    <lineage>
        <taxon>Eukaryota</taxon>
        <taxon>Metazoa</taxon>
        <taxon>Spiralia</taxon>
        <taxon>Lophotrochozoa</taxon>
        <taxon>Mollusca</taxon>
        <taxon>Bivalvia</taxon>
        <taxon>Autobranchia</taxon>
        <taxon>Heteroconchia</taxon>
        <taxon>Euheterodonta</taxon>
        <taxon>Imparidentia</taxon>
        <taxon>Neoheterodontei</taxon>
        <taxon>Myida</taxon>
        <taxon>Myoidea</taxon>
        <taxon>Myidae</taxon>
        <taxon>Mya</taxon>
    </lineage>
</organism>
<gene>
    <name evidence="1" type="ORF">MAR_012673</name>
</gene>
<proteinExistence type="predicted"/>